<feature type="domain" description="Protein kinase" evidence="3">
    <location>
        <begin position="77"/>
        <end position="270"/>
    </location>
</feature>
<dbReference type="GO" id="GO:0005524">
    <property type="term" value="F:ATP binding"/>
    <property type="evidence" value="ECO:0007669"/>
    <property type="project" value="UniProtKB-UniRule"/>
</dbReference>
<sequence>MNFKTLLIFSIVTFSFFEFSSIKSVDPSKSVVKGKVESTSHDDHKMCKCGKFSLERLTETVELTGIDGNKMNLKYTTEFSAKIGAGAYSNVYHAYWFGKNTDCVALKIYINEYFNQELFVLNFLNGVNVHERNHIIKMLGYGKNDEKFFLAIELEEDNLRNYYGKIHRGKRKERSNVKVLNKIIKGAAKALAQFHKFGGHGDVKQENFVVSRDQDSNADVINVKLIDFNLSVLYGHDHDVNGIQKYDIKDFGNMVYRLLNDHYNKGLILS</sequence>
<dbReference type="AlphaFoldDB" id="A0A6V7VC48"/>
<name>A0A6V7VC48_MELEN</name>
<dbReference type="PROSITE" id="PS00107">
    <property type="entry name" value="PROTEIN_KINASE_ATP"/>
    <property type="match status" value="1"/>
</dbReference>
<dbReference type="InterPro" id="IPR017441">
    <property type="entry name" value="Protein_kinase_ATP_BS"/>
</dbReference>
<dbReference type="EMBL" id="CAJEWN010000201">
    <property type="protein sequence ID" value="CAD2172487.1"/>
    <property type="molecule type" value="Genomic_DNA"/>
</dbReference>
<dbReference type="GO" id="GO:0004674">
    <property type="term" value="F:protein serine/threonine kinase activity"/>
    <property type="evidence" value="ECO:0007669"/>
    <property type="project" value="TreeGrafter"/>
</dbReference>
<protein>
    <recommendedName>
        <fullName evidence="3">Protein kinase domain-containing protein</fullName>
    </recommendedName>
</protein>
<organism evidence="4 5">
    <name type="scientific">Meloidogyne enterolobii</name>
    <name type="common">Root-knot nematode worm</name>
    <name type="synonym">Meloidogyne mayaguensis</name>
    <dbReference type="NCBI Taxonomy" id="390850"/>
    <lineage>
        <taxon>Eukaryota</taxon>
        <taxon>Metazoa</taxon>
        <taxon>Ecdysozoa</taxon>
        <taxon>Nematoda</taxon>
        <taxon>Chromadorea</taxon>
        <taxon>Rhabditida</taxon>
        <taxon>Tylenchina</taxon>
        <taxon>Tylenchomorpha</taxon>
        <taxon>Tylenchoidea</taxon>
        <taxon>Meloidogynidae</taxon>
        <taxon>Meloidogyninae</taxon>
        <taxon>Meloidogyne</taxon>
    </lineage>
</organism>
<dbReference type="PANTHER" id="PTHR44167:SF24">
    <property type="entry name" value="SERINE_THREONINE-PROTEIN KINASE CHK2"/>
    <property type="match status" value="1"/>
</dbReference>
<evidence type="ECO:0000256" key="1">
    <source>
        <dbReference type="PROSITE-ProRule" id="PRU10141"/>
    </source>
</evidence>
<dbReference type="PANTHER" id="PTHR44167">
    <property type="entry name" value="OVARIAN-SPECIFIC SERINE/THREONINE-PROTEIN KINASE LOK-RELATED"/>
    <property type="match status" value="1"/>
</dbReference>
<dbReference type="GO" id="GO:0005634">
    <property type="term" value="C:nucleus"/>
    <property type="evidence" value="ECO:0007669"/>
    <property type="project" value="TreeGrafter"/>
</dbReference>
<dbReference type="Pfam" id="PF00069">
    <property type="entry name" value="Pkinase"/>
    <property type="match status" value="1"/>
</dbReference>
<keyword evidence="1" id="KW-0547">Nucleotide-binding</keyword>
<dbReference type="Proteomes" id="UP000580250">
    <property type="component" value="Unassembled WGS sequence"/>
</dbReference>
<comment type="caution">
    <text evidence="4">The sequence shown here is derived from an EMBL/GenBank/DDBJ whole genome shotgun (WGS) entry which is preliminary data.</text>
</comment>
<evidence type="ECO:0000313" key="5">
    <source>
        <dbReference type="Proteomes" id="UP000580250"/>
    </source>
</evidence>
<keyword evidence="2" id="KW-0732">Signal</keyword>
<dbReference type="Gene3D" id="1.10.510.10">
    <property type="entry name" value="Transferase(Phosphotransferase) domain 1"/>
    <property type="match status" value="1"/>
</dbReference>
<evidence type="ECO:0000313" key="4">
    <source>
        <dbReference type="EMBL" id="CAD2172487.1"/>
    </source>
</evidence>
<evidence type="ECO:0000256" key="2">
    <source>
        <dbReference type="SAM" id="SignalP"/>
    </source>
</evidence>
<gene>
    <name evidence="4" type="ORF">MENT_LOCUS24041</name>
</gene>
<dbReference type="GO" id="GO:0044773">
    <property type="term" value="P:mitotic DNA damage checkpoint signaling"/>
    <property type="evidence" value="ECO:0007669"/>
    <property type="project" value="TreeGrafter"/>
</dbReference>
<dbReference type="GO" id="GO:0005737">
    <property type="term" value="C:cytoplasm"/>
    <property type="evidence" value="ECO:0007669"/>
    <property type="project" value="TreeGrafter"/>
</dbReference>
<feature type="signal peptide" evidence="2">
    <location>
        <begin position="1"/>
        <end position="22"/>
    </location>
</feature>
<feature type="chain" id="PRO_5027987471" description="Protein kinase domain-containing protein" evidence="2">
    <location>
        <begin position="23"/>
        <end position="270"/>
    </location>
</feature>
<dbReference type="InterPro" id="IPR000719">
    <property type="entry name" value="Prot_kinase_dom"/>
</dbReference>
<dbReference type="PROSITE" id="PS50011">
    <property type="entry name" value="PROTEIN_KINASE_DOM"/>
    <property type="match status" value="1"/>
</dbReference>
<evidence type="ECO:0000259" key="3">
    <source>
        <dbReference type="PROSITE" id="PS50011"/>
    </source>
</evidence>
<accession>A0A6V7VC48</accession>
<dbReference type="OrthoDB" id="20524at2759"/>
<feature type="binding site" evidence="1">
    <location>
        <position position="107"/>
    </location>
    <ligand>
        <name>ATP</name>
        <dbReference type="ChEBI" id="CHEBI:30616"/>
    </ligand>
</feature>
<dbReference type="InterPro" id="IPR011009">
    <property type="entry name" value="Kinase-like_dom_sf"/>
</dbReference>
<dbReference type="SUPFAM" id="SSF56112">
    <property type="entry name" value="Protein kinase-like (PK-like)"/>
    <property type="match status" value="1"/>
</dbReference>
<keyword evidence="1" id="KW-0067">ATP-binding</keyword>
<proteinExistence type="predicted"/>
<reference evidence="4 5" key="1">
    <citation type="submission" date="2020-08" db="EMBL/GenBank/DDBJ databases">
        <authorList>
            <person name="Koutsovoulos G."/>
            <person name="Danchin GJ E."/>
        </authorList>
    </citation>
    <scope>NUCLEOTIDE SEQUENCE [LARGE SCALE GENOMIC DNA]</scope>
</reference>